<dbReference type="SMART" id="SM00454">
    <property type="entry name" value="SAM"/>
    <property type="match status" value="1"/>
</dbReference>
<evidence type="ECO:0000313" key="8">
    <source>
        <dbReference type="Proteomes" id="UP000886611"/>
    </source>
</evidence>
<dbReference type="Pfam" id="PF07647">
    <property type="entry name" value="SAM_2"/>
    <property type="match status" value="1"/>
</dbReference>
<comment type="caution">
    <text evidence="7">The sequence shown here is derived from an EMBL/GenBank/DDBJ whole genome shotgun (WGS) entry which is preliminary data.</text>
</comment>
<dbReference type="PROSITE" id="PS50105">
    <property type="entry name" value="SAM_DOMAIN"/>
    <property type="match status" value="1"/>
</dbReference>
<dbReference type="PROSITE" id="PS50082">
    <property type="entry name" value="WD_REPEATS_2"/>
    <property type="match status" value="4"/>
</dbReference>
<dbReference type="InterPro" id="IPR019775">
    <property type="entry name" value="WD40_repeat_CS"/>
</dbReference>
<evidence type="ECO:0000256" key="2">
    <source>
        <dbReference type="ARBA" id="ARBA00022574"/>
    </source>
</evidence>
<keyword evidence="2 4" id="KW-0853">WD repeat</keyword>
<dbReference type="InterPro" id="IPR001660">
    <property type="entry name" value="SAM"/>
</dbReference>
<name>A0A8X8BLI1_POLSE</name>
<dbReference type="GO" id="GO:0004842">
    <property type="term" value="F:ubiquitin-protein transferase activity"/>
    <property type="evidence" value="ECO:0007669"/>
    <property type="project" value="InterPro"/>
</dbReference>
<accession>A0A8X8BLI1</accession>
<feature type="non-terminal residue" evidence="7">
    <location>
        <position position="499"/>
    </location>
</feature>
<gene>
    <name evidence="7" type="primary">Wdsub1</name>
    <name evidence="7" type="ORF">GTO96_0019846</name>
</gene>
<dbReference type="PANTHER" id="PTHR46573">
    <property type="entry name" value="WD REPEAT, SAM AND U-BOX DOMAIN-CONTAINING PROTEIN 1"/>
    <property type="match status" value="1"/>
</dbReference>
<dbReference type="AlphaFoldDB" id="A0A8X8BLI1"/>
<dbReference type="Pfam" id="PF00400">
    <property type="entry name" value="WD40"/>
    <property type="match status" value="6"/>
</dbReference>
<feature type="domain" description="U-box" evidence="6">
    <location>
        <begin position="415"/>
        <end position="489"/>
    </location>
</feature>
<dbReference type="PRINTS" id="PR00320">
    <property type="entry name" value="GPROTEINBRPT"/>
</dbReference>
<feature type="repeat" description="WD" evidence="4">
    <location>
        <begin position="50"/>
        <end position="91"/>
    </location>
</feature>
<keyword evidence="8" id="KW-1185">Reference proteome</keyword>
<organism evidence="7 8">
    <name type="scientific">Polypterus senegalus</name>
    <name type="common">Senegal bichir</name>
    <dbReference type="NCBI Taxonomy" id="55291"/>
    <lineage>
        <taxon>Eukaryota</taxon>
        <taxon>Metazoa</taxon>
        <taxon>Chordata</taxon>
        <taxon>Craniata</taxon>
        <taxon>Vertebrata</taxon>
        <taxon>Euteleostomi</taxon>
        <taxon>Actinopterygii</taxon>
        <taxon>Polypteriformes</taxon>
        <taxon>Polypteridae</taxon>
        <taxon>Polypterus</taxon>
    </lineage>
</organism>
<evidence type="ECO:0000259" key="6">
    <source>
        <dbReference type="PROSITE" id="PS51698"/>
    </source>
</evidence>
<dbReference type="Proteomes" id="UP000886611">
    <property type="component" value="Unassembled WGS sequence"/>
</dbReference>
<dbReference type="SMART" id="SM00320">
    <property type="entry name" value="WD40"/>
    <property type="match status" value="7"/>
</dbReference>
<feature type="repeat" description="WD" evidence="4">
    <location>
        <begin position="280"/>
        <end position="321"/>
    </location>
</feature>
<proteinExistence type="predicted"/>
<dbReference type="SUPFAM" id="SSF50978">
    <property type="entry name" value="WD40 repeat-like"/>
    <property type="match status" value="1"/>
</dbReference>
<dbReference type="EMBL" id="JAATIS010005477">
    <property type="protein sequence ID" value="KAG2459179.1"/>
    <property type="molecule type" value="Genomic_DNA"/>
</dbReference>
<keyword evidence="3" id="KW-0677">Repeat</keyword>
<evidence type="ECO:0000256" key="1">
    <source>
        <dbReference type="ARBA" id="ARBA00020894"/>
    </source>
</evidence>
<evidence type="ECO:0000256" key="4">
    <source>
        <dbReference type="PROSITE-ProRule" id="PRU00221"/>
    </source>
</evidence>
<dbReference type="Pfam" id="PF04564">
    <property type="entry name" value="U-box"/>
    <property type="match status" value="1"/>
</dbReference>
<dbReference type="InterPro" id="IPR052085">
    <property type="entry name" value="WD-SAM-U-box"/>
</dbReference>
<dbReference type="InterPro" id="IPR036322">
    <property type="entry name" value="WD40_repeat_dom_sf"/>
</dbReference>
<reference evidence="7 8" key="1">
    <citation type="journal article" date="2021" name="Cell">
        <title>Tracing the genetic footprints of vertebrate landing in non-teleost ray-finned fishes.</title>
        <authorList>
            <person name="Bi X."/>
            <person name="Wang K."/>
            <person name="Yang L."/>
            <person name="Pan H."/>
            <person name="Jiang H."/>
            <person name="Wei Q."/>
            <person name="Fang M."/>
            <person name="Yu H."/>
            <person name="Zhu C."/>
            <person name="Cai Y."/>
            <person name="He Y."/>
            <person name="Gan X."/>
            <person name="Zeng H."/>
            <person name="Yu D."/>
            <person name="Zhu Y."/>
            <person name="Jiang H."/>
            <person name="Qiu Q."/>
            <person name="Yang H."/>
            <person name="Zhang Y.E."/>
            <person name="Wang W."/>
            <person name="Zhu M."/>
            <person name="He S."/>
            <person name="Zhang G."/>
        </authorList>
    </citation>
    <scope>NUCLEOTIDE SEQUENCE [LARGE SCALE GENOMIC DNA]</scope>
    <source>
        <strain evidence="7">Bchr_013</strain>
    </source>
</reference>
<dbReference type="InterPro" id="IPR013761">
    <property type="entry name" value="SAM/pointed_sf"/>
</dbReference>
<dbReference type="InterPro" id="IPR015943">
    <property type="entry name" value="WD40/YVTN_repeat-like_dom_sf"/>
</dbReference>
<dbReference type="PANTHER" id="PTHR46573:SF1">
    <property type="entry name" value="WD REPEAT, SAM AND U-BOX DOMAIN-CONTAINING PROTEIN 1"/>
    <property type="match status" value="1"/>
</dbReference>
<dbReference type="Gene3D" id="3.30.40.10">
    <property type="entry name" value="Zinc/RING finger domain, C3HC4 (zinc finger)"/>
    <property type="match status" value="1"/>
</dbReference>
<dbReference type="OrthoDB" id="10064100at2759"/>
<dbReference type="InterPro" id="IPR013083">
    <property type="entry name" value="Znf_RING/FYVE/PHD"/>
</dbReference>
<evidence type="ECO:0000313" key="7">
    <source>
        <dbReference type="EMBL" id="KAG2459179.1"/>
    </source>
</evidence>
<dbReference type="InterPro" id="IPR003613">
    <property type="entry name" value="Ubox_domain"/>
</dbReference>
<feature type="repeat" description="WD" evidence="4">
    <location>
        <begin position="238"/>
        <end position="279"/>
    </location>
</feature>
<dbReference type="RefSeq" id="XP_039613393.1">
    <property type="nucleotide sequence ID" value="XM_039757459.1"/>
</dbReference>
<sequence>MVSLALPLTDHYDDVNWCAFSNDFFASCSLDKTIRLYSVKDFSELPFSPLRGHAYAVHSCCFDSSGKFLASCSTDGVTLLWSLETGETVAVLVHPGRNPVRICTFSPDSSYLVSGSADGTVALWDMHSRKLCRKASVKEGSVSACSFAACGQMFVTGSTYGDLVAWDYQMKILYTVKTAHDLGVTCCHFSPQMCRNSGMENNVSDLHLASCGQDSTVKIWIVSQDRHSGCKFQLRRTLNNQSAPVLSCAFSSDGKWLVSGSVDKTVVIYDVVEGITLHTLIHHDRHVTTCAFSPNLPLLATGSMDKTVKIWKINNGDSSDADLQVSSYLDRKLLCRSKPCFKQWTEDEVLSWLRAEGLNEVIGTFKANNIDGAALLNLNREHLAMDLKIESLGLRNKIIQKIDELRMTLDSYFKQMPEEFLCPITHEIMKDPVIASDGFSYERTAIESWIKTKKHSSPMTNLSLLETSVVPNRTLKMAIDSWLESQSLPTPSGTAAKLS</sequence>
<dbReference type="SUPFAM" id="SSF57850">
    <property type="entry name" value="RING/U-box"/>
    <property type="match status" value="1"/>
</dbReference>
<feature type="domain" description="SAM" evidence="5">
    <location>
        <begin position="344"/>
        <end position="408"/>
    </location>
</feature>
<dbReference type="InterPro" id="IPR020472">
    <property type="entry name" value="WD40_PAC1"/>
</dbReference>
<dbReference type="CDD" id="cd00200">
    <property type="entry name" value="WD40"/>
    <property type="match status" value="1"/>
</dbReference>
<dbReference type="SUPFAM" id="SSF47769">
    <property type="entry name" value="SAM/Pointed domain"/>
    <property type="match status" value="1"/>
</dbReference>
<dbReference type="SMART" id="SM00504">
    <property type="entry name" value="Ubox"/>
    <property type="match status" value="1"/>
</dbReference>
<feature type="non-terminal residue" evidence="7">
    <location>
        <position position="1"/>
    </location>
</feature>
<dbReference type="InterPro" id="IPR001680">
    <property type="entry name" value="WD40_rpt"/>
</dbReference>
<feature type="repeat" description="WD" evidence="4">
    <location>
        <begin position="93"/>
        <end position="134"/>
    </location>
</feature>
<evidence type="ECO:0000259" key="5">
    <source>
        <dbReference type="PROSITE" id="PS50105"/>
    </source>
</evidence>
<dbReference type="PROSITE" id="PS50294">
    <property type="entry name" value="WD_REPEATS_REGION"/>
    <property type="match status" value="4"/>
</dbReference>
<dbReference type="GeneID" id="120531759"/>
<dbReference type="CDD" id="cd16655">
    <property type="entry name" value="RING-Ubox_WDSUB1-like"/>
    <property type="match status" value="1"/>
</dbReference>
<protein>
    <recommendedName>
        <fullName evidence="1">WD repeat, SAM and U-box domain-containing protein 1</fullName>
    </recommendedName>
</protein>
<dbReference type="PROSITE" id="PS51698">
    <property type="entry name" value="U_BOX"/>
    <property type="match status" value="1"/>
</dbReference>
<dbReference type="PROSITE" id="PS00678">
    <property type="entry name" value="WD_REPEATS_1"/>
    <property type="match status" value="1"/>
</dbReference>
<dbReference type="Gene3D" id="1.10.150.50">
    <property type="entry name" value="Transcription Factor, Ets-1"/>
    <property type="match status" value="1"/>
</dbReference>
<evidence type="ECO:0000256" key="3">
    <source>
        <dbReference type="ARBA" id="ARBA00022737"/>
    </source>
</evidence>
<dbReference type="GO" id="GO:0016567">
    <property type="term" value="P:protein ubiquitination"/>
    <property type="evidence" value="ECO:0007669"/>
    <property type="project" value="InterPro"/>
</dbReference>
<dbReference type="Gene3D" id="2.130.10.10">
    <property type="entry name" value="YVTN repeat-like/Quinoprotein amine dehydrogenase"/>
    <property type="match status" value="3"/>
</dbReference>